<reference evidence="1 2" key="1">
    <citation type="submission" date="2019-12" db="EMBL/GenBank/DDBJ databases">
        <authorList>
            <person name="Woiski C."/>
        </authorList>
    </citation>
    <scope>NUCLEOTIDE SEQUENCE [LARGE SCALE GENOMIC DNA]</scope>
    <source>
        <strain evidence="1 2">BOE100</strain>
    </source>
</reference>
<dbReference type="AlphaFoldDB" id="A0A7V8J557"/>
<organism evidence="1 2">
    <name type="scientific">Pseudomonas putida</name>
    <name type="common">Arthrobacter siderocapsulatus</name>
    <dbReference type="NCBI Taxonomy" id="303"/>
    <lineage>
        <taxon>Bacteria</taxon>
        <taxon>Pseudomonadati</taxon>
        <taxon>Pseudomonadota</taxon>
        <taxon>Gammaproteobacteria</taxon>
        <taxon>Pseudomonadales</taxon>
        <taxon>Pseudomonadaceae</taxon>
        <taxon>Pseudomonas</taxon>
    </lineage>
</organism>
<gene>
    <name evidence="1" type="ORF">GN299_08745</name>
</gene>
<dbReference type="Proteomes" id="UP000442695">
    <property type="component" value="Unassembled WGS sequence"/>
</dbReference>
<evidence type="ECO:0000313" key="2">
    <source>
        <dbReference type="Proteomes" id="UP000442695"/>
    </source>
</evidence>
<dbReference type="EMBL" id="WOWR01000008">
    <property type="protein sequence ID" value="KAF0255181.1"/>
    <property type="molecule type" value="Genomic_DNA"/>
</dbReference>
<evidence type="ECO:0000313" key="1">
    <source>
        <dbReference type="EMBL" id="KAF0255181.1"/>
    </source>
</evidence>
<comment type="caution">
    <text evidence="1">The sequence shown here is derived from an EMBL/GenBank/DDBJ whole genome shotgun (WGS) entry which is preliminary data.</text>
</comment>
<dbReference type="RefSeq" id="WP_029885206.1">
    <property type="nucleotide sequence ID" value="NZ_WOWR01000008.1"/>
</dbReference>
<sequence>MSRIQRIIFTEASLEHALSAVRALHDMSTELIAADVFRQMSELATYQLTPVTVWCGHGGLYQSKLEAIGNGEQRIETAILIDEPDLAGLTVDRVEVARLEEENLQHRNLKIEADDLIKSLRAQLAERDGLLRDCFTAMLKGGYSKPLRERIKTALSGREEREVHHD</sequence>
<protein>
    <submittedName>
        <fullName evidence="1">Uncharacterized protein</fullName>
    </submittedName>
</protein>
<accession>A0A7V8J557</accession>
<proteinExistence type="predicted"/>
<name>A0A7V8J557_PSEPU</name>